<reference evidence="1 2" key="1">
    <citation type="journal article" date="2024" name="G3 (Bethesda)">
        <title>Genome assembly of Hibiscus sabdariffa L. provides insights into metabolisms of medicinal natural products.</title>
        <authorList>
            <person name="Kim T."/>
        </authorList>
    </citation>
    <scope>NUCLEOTIDE SEQUENCE [LARGE SCALE GENOMIC DNA]</scope>
    <source>
        <strain evidence="1">TK-2024</strain>
        <tissue evidence="1">Old leaves</tissue>
    </source>
</reference>
<sequence length="78" mass="8832">MSAEAVSLLPILEKLGQLKGFLKVWNRESFGSVDLQIVVNTELLNDLEGRDDGGAEMLETRRQLQGNLWKLIKYRSSI</sequence>
<protein>
    <submittedName>
        <fullName evidence="1">Uncharacterized protein</fullName>
    </submittedName>
</protein>
<dbReference type="Proteomes" id="UP001472677">
    <property type="component" value="Unassembled WGS sequence"/>
</dbReference>
<proteinExistence type="predicted"/>
<accession>A0ABR2C910</accession>
<keyword evidence="2" id="KW-1185">Reference proteome</keyword>
<organism evidence="1 2">
    <name type="scientific">Hibiscus sabdariffa</name>
    <name type="common">roselle</name>
    <dbReference type="NCBI Taxonomy" id="183260"/>
    <lineage>
        <taxon>Eukaryota</taxon>
        <taxon>Viridiplantae</taxon>
        <taxon>Streptophyta</taxon>
        <taxon>Embryophyta</taxon>
        <taxon>Tracheophyta</taxon>
        <taxon>Spermatophyta</taxon>
        <taxon>Magnoliopsida</taxon>
        <taxon>eudicotyledons</taxon>
        <taxon>Gunneridae</taxon>
        <taxon>Pentapetalae</taxon>
        <taxon>rosids</taxon>
        <taxon>malvids</taxon>
        <taxon>Malvales</taxon>
        <taxon>Malvaceae</taxon>
        <taxon>Malvoideae</taxon>
        <taxon>Hibiscus</taxon>
    </lineage>
</organism>
<gene>
    <name evidence="1" type="ORF">V6N12_016207</name>
</gene>
<comment type="caution">
    <text evidence="1">The sequence shown here is derived from an EMBL/GenBank/DDBJ whole genome shotgun (WGS) entry which is preliminary data.</text>
</comment>
<dbReference type="EMBL" id="JBBPBM010000062">
    <property type="protein sequence ID" value="KAK8515901.1"/>
    <property type="molecule type" value="Genomic_DNA"/>
</dbReference>
<evidence type="ECO:0000313" key="2">
    <source>
        <dbReference type="Proteomes" id="UP001472677"/>
    </source>
</evidence>
<evidence type="ECO:0000313" key="1">
    <source>
        <dbReference type="EMBL" id="KAK8515901.1"/>
    </source>
</evidence>
<name>A0ABR2C910_9ROSI</name>